<dbReference type="RefSeq" id="WP_013970226.1">
    <property type="nucleotide sequence ID" value="NC_015732.1"/>
</dbReference>
<gene>
    <name evidence="7" type="ordered locus">Spica_2855</name>
</gene>
<keyword evidence="3 5" id="KW-1133">Transmembrane helix</keyword>
<evidence type="ECO:0000256" key="2">
    <source>
        <dbReference type="ARBA" id="ARBA00022692"/>
    </source>
</evidence>
<feature type="transmembrane region" description="Helical" evidence="5">
    <location>
        <begin position="102"/>
        <end position="120"/>
    </location>
</feature>
<dbReference type="OrthoDB" id="9800202at2"/>
<name>F8F3B1_GRAC1</name>
<evidence type="ECO:0000256" key="4">
    <source>
        <dbReference type="ARBA" id="ARBA00023136"/>
    </source>
</evidence>
<dbReference type="KEGG" id="scd:Spica_2855"/>
<dbReference type="EMBL" id="CP002868">
    <property type="protein sequence ID" value="AEJ20948.1"/>
    <property type="molecule type" value="Genomic_DNA"/>
</dbReference>
<sequence>MNIKHFFKSLASWAKQTIGTLYYVSKHPETPWLAKLLTGIALAYALSPIDLIPDFIPLLGYLDDFIILPLLVGLAIKLVPKELLSVCAAEAEAHPVSLKKQWGVALVILCIWLLVIWCLVRRFWL</sequence>
<dbReference type="Pfam" id="PF06803">
    <property type="entry name" value="DUF1232"/>
    <property type="match status" value="1"/>
</dbReference>
<comment type="subcellular location">
    <subcellularLocation>
        <location evidence="1">Endomembrane system</location>
        <topology evidence="1">Multi-pass membrane protein</topology>
    </subcellularLocation>
</comment>
<evidence type="ECO:0000256" key="3">
    <source>
        <dbReference type="ARBA" id="ARBA00022989"/>
    </source>
</evidence>
<accession>F8F3B1</accession>
<keyword evidence="4 5" id="KW-0472">Membrane</keyword>
<proteinExistence type="predicted"/>
<reference evidence="8" key="1">
    <citation type="journal article" date="2013" name="Stand. Genomic Sci.">
        <title>Genome sequence of the thermophilic fresh-water bacterium Spirochaeta caldaria type strain (H1(T)), reclassification of Spirochaeta caldaria, Spirochaeta stenostrepta, and Spirochaeta zuelzerae in the genus Treponema as Treponema caldaria comb. nov., Treponema stenostrepta comb. nov., and Treponema zuelzerae comb. nov., and emendation of the genus Treponema.</title>
        <authorList>
            <person name="Abt B."/>
            <person name="Goker M."/>
            <person name="Scheuner C."/>
            <person name="Han C."/>
            <person name="Lu M."/>
            <person name="Misra M."/>
            <person name="Lapidus A."/>
            <person name="Nolan M."/>
            <person name="Lucas S."/>
            <person name="Hammon N."/>
            <person name="Deshpande S."/>
            <person name="Cheng J.F."/>
            <person name="Tapia R."/>
            <person name="Goodwin L.A."/>
            <person name="Pitluck S."/>
            <person name="Liolios K."/>
            <person name="Pagani I."/>
            <person name="Ivanova N."/>
            <person name="Mavromatis K."/>
            <person name="Mikhailova N."/>
            <person name="Huntemann M."/>
            <person name="Pati A."/>
            <person name="Chen A."/>
            <person name="Palaniappan K."/>
            <person name="Land M."/>
            <person name="Hauser L."/>
            <person name="Jeffries C.D."/>
            <person name="Rohde M."/>
            <person name="Spring S."/>
            <person name="Gronow S."/>
            <person name="Detter J.C."/>
            <person name="Bristow J."/>
            <person name="Eisen J.A."/>
            <person name="Markowitz V."/>
            <person name="Hugenholtz P."/>
            <person name="Kyrpides N.C."/>
            <person name="Woyke T."/>
            <person name="Klenk H.P."/>
        </authorList>
    </citation>
    <scope>NUCLEOTIDE SEQUENCE</scope>
    <source>
        <strain evidence="8">ATCC 51460 / DSM 7334 / H1</strain>
    </source>
</reference>
<dbReference type="AlphaFoldDB" id="F8F3B1"/>
<keyword evidence="2 5" id="KW-0812">Transmembrane</keyword>
<keyword evidence="8" id="KW-1185">Reference proteome</keyword>
<dbReference type="STRING" id="744872.Spica_2855"/>
<dbReference type="eggNOG" id="COG3339">
    <property type="taxonomic scope" value="Bacteria"/>
</dbReference>
<dbReference type="Proteomes" id="UP000000503">
    <property type="component" value="Chromosome"/>
</dbReference>
<evidence type="ECO:0000256" key="1">
    <source>
        <dbReference type="ARBA" id="ARBA00004127"/>
    </source>
</evidence>
<feature type="domain" description="DUF1232" evidence="6">
    <location>
        <begin position="34"/>
        <end position="70"/>
    </location>
</feature>
<evidence type="ECO:0000313" key="8">
    <source>
        <dbReference type="Proteomes" id="UP000000503"/>
    </source>
</evidence>
<evidence type="ECO:0000256" key="5">
    <source>
        <dbReference type="SAM" id="Phobius"/>
    </source>
</evidence>
<evidence type="ECO:0000259" key="6">
    <source>
        <dbReference type="Pfam" id="PF06803"/>
    </source>
</evidence>
<protein>
    <recommendedName>
        <fullName evidence="6">DUF1232 domain-containing protein</fullName>
    </recommendedName>
</protein>
<evidence type="ECO:0000313" key="7">
    <source>
        <dbReference type="EMBL" id="AEJ20948.1"/>
    </source>
</evidence>
<organism evidence="7 8">
    <name type="scientific">Gracilinema caldarium (strain ATCC 51460 / DSM 7334 / H1)</name>
    <name type="common">Treponema caldarium</name>
    <dbReference type="NCBI Taxonomy" id="744872"/>
    <lineage>
        <taxon>Bacteria</taxon>
        <taxon>Pseudomonadati</taxon>
        <taxon>Spirochaetota</taxon>
        <taxon>Spirochaetia</taxon>
        <taxon>Spirochaetales</taxon>
        <taxon>Breznakiellaceae</taxon>
        <taxon>Gracilinema</taxon>
    </lineage>
</organism>
<dbReference type="GO" id="GO:0012505">
    <property type="term" value="C:endomembrane system"/>
    <property type="evidence" value="ECO:0007669"/>
    <property type="project" value="UniProtKB-SubCell"/>
</dbReference>
<dbReference type="InterPro" id="IPR010652">
    <property type="entry name" value="DUF1232"/>
</dbReference>
<dbReference type="HOGENOM" id="CLU_139031_0_1_12"/>